<dbReference type="Proteomes" id="UP001048976">
    <property type="component" value="Unassembled WGS sequence"/>
</dbReference>
<keyword evidence="2" id="KW-1185">Reference proteome</keyword>
<evidence type="ECO:0000313" key="1">
    <source>
        <dbReference type="EMBL" id="MBV4455380.1"/>
    </source>
</evidence>
<name>A0ABS6P4K0_9PSED</name>
<dbReference type="RefSeq" id="WP_169376248.1">
    <property type="nucleotide sequence ID" value="NZ_JAHSTY010000002.1"/>
</dbReference>
<dbReference type="EMBL" id="JAHSTY010000002">
    <property type="protein sequence ID" value="MBV4455380.1"/>
    <property type="molecule type" value="Genomic_DNA"/>
</dbReference>
<reference evidence="1" key="1">
    <citation type="submission" date="2021-06" db="EMBL/GenBank/DDBJ databases">
        <title>Updating the genus Pseudomonas: Description of 43 new species and partition of the Pseudomonas putida group.</title>
        <authorList>
            <person name="Girard L."/>
            <person name="Lood C."/>
            <person name="Vandamme P."/>
            <person name="Rokni-Zadeh H."/>
            <person name="Van Noort V."/>
            <person name="Hofte M."/>
            <person name="Lavigne R."/>
            <person name="De Mot R."/>
        </authorList>
    </citation>
    <scope>NUCLEOTIDE SEQUENCE</scope>
    <source>
        <strain evidence="1">SWRI103</strain>
    </source>
</reference>
<sequence>MSKDSKVIPELFELLSLMNENRQSLAPQVQTSLDALNNAASETGANLFVLNRFEEAEHYLSIGAAAGSGWSAFAMATCSAQRDGIWYTPDGRLASRASDDTKRWLKLAADRNYIPALIQLGDTESIEKAKDLLNQGVVEPSLAGYYMYLITDDVMYLQQAATEGSGSGLAKFKLAQLYQRAPGIIENAALRTARIEELLQESADAGLPLALYARVFSADSTASVREKQERLAKLAWVGQVDAMLEYGYALANMPRSRQLSPGQYEDGHQIPHTYGLARDLGVAHALLKFVLKNTPQASTLAADVHFIQTRMTDTDRERSDATDRQLAEKQVGPFYRLEELIIPGTAN</sequence>
<evidence type="ECO:0008006" key="3">
    <source>
        <dbReference type="Google" id="ProtNLM"/>
    </source>
</evidence>
<dbReference type="Gene3D" id="1.25.40.10">
    <property type="entry name" value="Tetratricopeptide repeat domain"/>
    <property type="match status" value="1"/>
</dbReference>
<protein>
    <recommendedName>
        <fullName evidence="3">Sel1 repeat family protein</fullName>
    </recommendedName>
</protein>
<gene>
    <name evidence="1" type="ORF">KVG91_22620</name>
</gene>
<organism evidence="1 2">
    <name type="scientific">Pseudomonas azadiae</name>
    <dbReference type="NCBI Taxonomy" id="2843612"/>
    <lineage>
        <taxon>Bacteria</taxon>
        <taxon>Pseudomonadati</taxon>
        <taxon>Pseudomonadota</taxon>
        <taxon>Gammaproteobacteria</taxon>
        <taxon>Pseudomonadales</taxon>
        <taxon>Pseudomonadaceae</taxon>
        <taxon>Pseudomonas</taxon>
    </lineage>
</organism>
<comment type="caution">
    <text evidence="1">The sequence shown here is derived from an EMBL/GenBank/DDBJ whole genome shotgun (WGS) entry which is preliminary data.</text>
</comment>
<accession>A0ABS6P4K0</accession>
<evidence type="ECO:0000313" key="2">
    <source>
        <dbReference type="Proteomes" id="UP001048976"/>
    </source>
</evidence>
<proteinExistence type="predicted"/>
<dbReference type="InterPro" id="IPR011990">
    <property type="entry name" value="TPR-like_helical_dom_sf"/>
</dbReference>